<feature type="region of interest" description="Disordered" evidence="1">
    <location>
        <begin position="765"/>
        <end position="805"/>
    </location>
</feature>
<name>A0A9P4HQS0_9PEZI</name>
<gene>
    <name evidence="2" type="ORF">K490DRAFT_60082</name>
</gene>
<dbReference type="Proteomes" id="UP000799776">
    <property type="component" value="Unassembled WGS sequence"/>
</dbReference>
<accession>A0A9P4HQS0</accession>
<protein>
    <submittedName>
        <fullName evidence="2">Uncharacterized protein</fullName>
    </submittedName>
</protein>
<keyword evidence="3" id="KW-1185">Reference proteome</keyword>
<dbReference type="AlphaFoldDB" id="A0A9P4HQS0"/>
<feature type="region of interest" description="Disordered" evidence="1">
    <location>
        <begin position="265"/>
        <end position="310"/>
    </location>
</feature>
<dbReference type="EMBL" id="ML978752">
    <property type="protein sequence ID" value="KAF2083901.1"/>
    <property type="molecule type" value="Genomic_DNA"/>
</dbReference>
<reference evidence="2" key="1">
    <citation type="journal article" date="2020" name="Stud. Mycol.">
        <title>101 Dothideomycetes genomes: a test case for predicting lifestyles and emergence of pathogens.</title>
        <authorList>
            <person name="Haridas S."/>
            <person name="Albert R."/>
            <person name="Binder M."/>
            <person name="Bloem J."/>
            <person name="Labutti K."/>
            <person name="Salamov A."/>
            <person name="Andreopoulos B."/>
            <person name="Baker S."/>
            <person name="Barry K."/>
            <person name="Bills G."/>
            <person name="Bluhm B."/>
            <person name="Cannon C."/>
            <person name="Castanera R."/>
            <person name="Culley D."/>
            <person name="Daum C."/>
            <person name="Ezra D."/>
            <person name="Gonzalez J."/>
            <person name="Henrissat B."/>
            <person name="Kuo A."/>
            <person name="Liang C."/>
            <person name="Lipzen A."/>
            <person name="Lutzoni F."/>
            <person name="Magnuson J."/>
            <person name="Mondo S."/>
            <person name="Nolan M."/>
            <person name="Ohm R."/>
            <person name="Pangilinan J."/>
            <person name="Park H.-J."/>
            <person name="Ramirez L."/>
            <person name="Alfaro M."/>
            <person name="Sun H."/>
            <person name="Tritt A."/>
            <person name="Yoshinaga Y."/>
            <person name="Zwiers L.-H."/>
            <person name="Turgeon B."/>
            <person name="Goodwin S."/>
            <person name="Spatafora J."/>
            <person name="Crous P."/>
            <person name="Grigoriev I."/>
        </authorList>
    </citation>
    <scope>NUCLEOTIDE SEQUENCE</scope>
    <source>
        <strain evidence="2">CBS 121410</strain>
    </source>
</reference>
<feature type="region of interest" description="Disordered" evidence="1">
    <location>
        <begin position="822"/>
        <end position="882"/>
    </location>
</feature>
<feature type="region of interest" description="Disordered" evidence="1">
    <location>
        <begin position="1"/>
        <end position="22"/>
    </location>
</feature>
<proteinExistence type="predicted"/>
<evidence type="ECO:0000256" key="1">
    <source>
        <dbReference type="SAM" id="MobiDB-lite"/>
    </source>
</evidence>
<evidence type="ECO:0000313" key="3">
    <source>
        <dbReference type="Proteomes" id="UP000799776"/>
    </source>
</evidence>
<feature type="compositionally biased region" description="Acidic residues" evidence="1">
    <location>
        <begin position="288"/>
        <end position="305"/>
    </location>
</feature>
<sequence>MASMVSASPLHRSASSSTSIPHAMLPAGPSNVSMGHGPAVVNGNYSPIAVRPMASRPAIINGTDGVRAMRPGPVIHNQTHAVLPMGPGPVLRTGKDPKVIRPMQPGPVLRDGTEHPSLVVGNGTDHHVIRPMQPGPVIRNGTGHIPLVEYLQIQDRVPGQSHNSFPRPSRDQVASSAEQHAALKTEHLASSRSSFPERTLPVHPRDLHNVVDRSVRDHNHIDVPKEYIVISVTVPVVSTPAVSTPLSTSSGGGWSNGNWFNVGTGPKARRGFEDDEDTEKFPGMDLTPSEESEAEDDEESDGEDIYDYKGPFDALELDPQSAEAYNDELSEEMQWKHRQHSKPHASRCFYRCRKKCFLKGYGYNGYGERCTDMCEYEVCLLGDSYRASPFLRPWYPPDPEATGKWNRFTTKPRPTETVELARRGNRDGTKNNYNQHLKELHDPQRIKFRTCLHNCGESCRAQPDVREQTKCYLHCTEQSGCGGYYANPVWPPLEPPFQPTIAIDDLDTPAAVTESYGDSRPEPAVPWPPQPYASYTYTRQNDKEVIHVTEPLLVGSVQYSPRGLETPASVAVDFTSITIKHTTYASPTNITPMPVIVAAAPTGLGNPVDMPHADSQNDLERAGLAEVNAAPNTQMEPPSCALVCPSVCMLHDDVCLHRCFLEECHQTTWLALLDPTAADTRPAIPTPWTALLYGWWQLHCYMGGGSEEDIEKCLAGCSGGHGLVDGHNFEPAAKGLDGATPTSVGLDKRWLKACWYDCDRECGNPPPELDPHRKEHPVKATESTLPGPAHPTTTKFAHEPFNKHQPSPTNLMITKGAQLGSNELDPAATAHPTKPTDSTLPSPAHPTTTKGAQLGTNQHELQPKKSFKKREIDTEDSPDAPNLETMWRNIENYRDIEDYKVACWQHCANTCGRNDFCSVDCHFALCNSNNPGHQESEDGWKRAVVPAEAEEADVPDIFEETRKKAECRKFCEDSCDPGDARCHKTCTILTCGNLLDGEEGPKYGNKILPDGKTVQYDFTGAFDGSATNVNCASHCSFNHCGAHWLDKADLKCFRHCVHICKGYYRDLKRAIDFDQSQPGSDAQPDDPTYKAAYEKAMSDYAFDLSLKEKFKFEAETVDTANEIDMERGPGPSIVEDANHGTWKLGLLEQDADS</sequence>
<feature type="compositionally biased region" description="Basic and acidic residues" evidence="1">
    <location>
        <begin position="769"/>
        <end position="779"/>
    </location>
</feature>
<organism evidence="2 3">
    <name type="scientific">Saccharata proteae CBS 121410</name>
    <dbReference type="NCBI Taxonomy" id="1314787"/>
    <lineage>
        <taxon>Eukaryota</taxon>
        <taxon>Fungi</taxon>
        <taxon>Dikarya</taxon>
        <taxon>Ascomycota</taxon>
        <taxon>Pezizomycotina</taxon>
        <taxon>Dothideomycetes</taxon>
        <taxon>Dothideomycetes incertae sedis</taxon>
        <taxon>Botryosphaeriales</taxon>
        <taxon>Saccharataceae</taxon>
        <taxon>Saccharata</taxon>
    </lineage>
</organism>
<feature type="compositionally biased region" description="Polar residues" evidence="1">
    <location>
        <begin position="835"/>
        <end position="860"/>
    </location>
</feature>
<evidence type="ECO:0000313" key="2">
    <source>
        <dbReference type="EMBL" id="KAF2083901.1"/>
    </source>
</evidence>
<feature type="compositionally biased region" description="Low complexity" evidence="1">
    <location>
        <begin position="1"/>
        <end position="19"/>
    </location>
</feature>
<comment type="caution">
    <text evidence="2">The sequence shown here is derived from an EMBL/GenBank/DDBJ whole genome shotgun (WGS) entry which is preliminary data.</text>
</comment>